<dbReference type="InterPro" id="IPR006638">
    <property type="entry name" value="Elp3/MiaA/NifB-like_rSAM"/>
</dbReference>
<comment type="catalytic activity">
    <reaction evidence="14 15">
        <text>coproporphyrinogen III + 2 S-adenosyl-L-methionine = protoporphyrinogen IX + 2 5'-deoxyadenosine + 2 L-methionine + 2 CO2</text>
        <dbReference type="Rhea" id="RHEA:15425"/>
        <dbReference type="ChEBI" id="CHEBI:16526"/>
        <dbReference type="ChEBI" id="CHEBI:17319"/>
        <dbReference type="ChEBI" id="CHEBI:57307"/>
        <dbReference type="ChEBI" id="CHEBI:57309"/>
        <dbReference type="ChEBI" id="CHEBI:57844"/>
        <dbReference type="ChEBI" id="CHEBI:59789"/>
        <dbReference type="EC" id="1.3.98.3"/>
    </reaction>
</comment>
<dbReference type="GO" id="GO:0051989">
    <property type="term" value="F:coproporphyrinogen dehydrogenase activity"/>
    <property type="evidence" value="ECO:0007669"/>
    <property type="project" value="UniProtKB-EC"/>
</dbReference>
<reference evidence="18" key="1">
    <citation type="submission" date="2024-06" db="EMBL/GenBank/DDBJ databases">
        <title>Radixoralia hellwigii gen. nov., sp nov., isolated from a root canal in the human oral cavity.</title>
        <authorList>
            <person name="Bartsch S."/>
            <person name="Wittmer A."/>
            <person name="Schulz A.-K."/>
            <person name="Neumann-Schaal M."/>
            <person name="Wolf J."/>
            <person name="Gronow S."/>
            <person name="Tennert C."/>
            <person name="Haecker G."/>
            <person name="Cieplik F."/>
            <person name="Al-Ahmad A."/>
        </authorList>
    </citation>
    <scope>NUCLEOTIDE SEQUENCE [LARGE SCALE GENOMIC DNA]</scope>
    <source>
        <strain evidence="18">Wk13</strain>
    </source>
</reference>
<evidence type="ECO:0000256" key="10">
    <source>
        <dbReference type="ARBA" id="ARBA00023004"/>
    </source>
</evidence>
<dbReference type="PIRSF" id="PIRSF000167">
    <property type="entry name" value="HemN"/>
    <property type="match status" value="1"/>
</dbReference>
<evidence type="ECO:0000256" key="11">
    <source>
        <dbReference type="ARBA" id="ARBA00023014"/>
    </source>
</evidence>
<dbReference type="PANTHER" id="PTHR13932:SF6">
    <property type="entry name" value="OXYGEN-INDEPENDENT COPROPORPHYRINOGEN III OXIDASE"/>
    <property type="match status" value="1"/>
</dbReference>
<dbReference type="NCBIfam" id="TIGR00538">
    <property type="entry name" value="hemN"/>
    <property type="match status" value="1"/>
</dbReference>
<dbReference type="InterPro" id="IPR034505">
    <property type="entry name" value="Coproporphyrinogen-III_oxidase"/>
</dbReference>
<evidence type="ECO:0000259" key="16">
    <source>
        <dbReference type="PROSITE" id="PS51918"/>
    </source>
</evidence>
<comment type="subcellular location">
    <subcellularLocation>
        <location evidence="1 15">Cytoplasm</location>
    </subcellularLocation>
</comment>
<dbReference type="EC" id="1.3.98.3" evidence="15"/>
<dbReference type="SMART" id="SM00729">
    <property type="entry name" value="Elp3"/>
    <property type="match status" value="1"/>
</dbReference>
<proteinExistence type="inferred from homology"/>
<keyword evidence="5 15" id="KW-0004">4Fe-4S</keyword>
<evidence type="ECO:0000256" key="9">
    <source>
        <dbReference type="ARBA" id="ARBA00023002"/>
    </source>
</evidence>
<evidence type="ECO:0000256" key="13">
    <source>
        <dbReference type="ARBA" id="ARBA00024295"/>
    </source>
</evidence>
<evidence type="ECO:0000256" key="12">
    <source>
        <dbReference type="ARBA" id="ARBA00023244"/>
    </source>
</evidence>
<evidence type="ECO:0000256" key="1">
    <source>
        <dbReference type="ARBA" id="ARBA00004496"/>
    </source>
</evidence>
<dbReference type="EMBL" id="JBEUWX010000002">
    <property type="protein sequence ID" value="MFA9950149.1"/>
    <property type="molecule type" value="Genomic_DNA"/>
</dbReference>
<feature type="domain" description="Radical SAM core" evidence="16">
    <location>
        <begin position="51"/>
        <end position="286"/>
    </location>
</feature>
<evidence type="ECO:0000256" key="14">
    <source>
        <dbReference type="ARBA" id="ARBA00048321"/>
    </source>
</evidence>
<dbReference type="Pfam" id="PF04055">
    <property type="entry name" value="Radical_SAM"/>
    <property type="match status" value="1"/>
</dbReference>
<evidence type="ECO:0000256" key="6">
    <source>
        <dbReference type="ARBA" id="ARBA00022490"/>
    </source>
</evidence>
<dbReference type="Gene3D" id="3.80.30.20">
    <property type="entry name" value="tm_1862 like domain"/>
    <property type="match status" value="1"/>
</dbReference>
<keyword evidence="12 15" id="KW-0627">Porphyrin biosynthesis</keyword>
<keyword evidence="18" id="KW-1185">Reference proteome</keyword>
<dbReference type="Gene3D" id="1.10.10.920">
    <property type="match status" value="1"/>
</dbReference>
<dbReference type="InterPro" id="IPR004558">
    <property type="entry name" value="Coprogen_oxidase_HemN"/>
</dbReference>
<protein>
    <recommendedName>
        <fullName evidence="15">Coproporphyrinogen-III oxidase</fullName>
        <ecNumber evidence="15">1.3.98.3</ecNumber>
    </recommendedName>
</protein>
<keyword evidence="11 15" id="KW-0411">Iron-sulfur</keyword>
<dbReference type="SFLD" id="SFLDG01082">
    <property type="entry name" value="B12-binding_domain_containing"/>
    <property type="match status" value="1"/>
</dbReference>
<name>A0ABV4UES8_9RHOO</name>
<dbReference type="PROSITE" id="PS51918">
    <property type="entry name" value="RADICAL_SAM"/>
    <property type="match status" value="1"/>
</dbReference>
<evidence type="ECO:0000256" key="3">
    <source>
        <dbReference type="ARBA" id="ARBA00005493"/>
    </source>
</evidence>
<evidence type="ECO:0000256" key="8">
    <source>
        <dbReference type="ARBA" id="ARBA00022723"/>
    </source>
</evidence>
<comment type="cofactor">
    <cofactor evidence="15">
        <name>[4Fe-4S] cluster</name>
        <dbReference type="ChEBI" id="CHEBI:49883"/>
    </cofactor>
    <text evidence="15">Binds 1 [4Fe-4S] cluster. The cluster is coordinated with 3 cysteines and an exchangeable S-adenosyl-L-methionine.</text>
</comment>
<comment type="subunit">
    <text evidence="4">Monomer.</text>
</comment>
<gene>
    <name evidence="17" type="primary">hemN</name>
    <name evidence="17" type="ORF">ABCS64_07430</name>
</gene>
<dbReference type="SFLD" id="SFLDG01065">
    <property type="entry name" value="anaerobic_coproporphyrinogen-I"/>
    <property type="match status" value="1"/>
</dbReference>
<dbReference type="Proteomes" id="UP001574673">
    <property type="component" value="Unassembled WGS sequence"/>
</dbReference>
<evidence type="ECO:0000256" key="5">
    <source>
        <dbReference type="ARBA" id="ARBA00022485"/>
    </source>
</evidence>
<comment type="function">
    <text evidence="13">Involved in the heme biosynthesis. Catalyzes the anaerobic oxidative decarboxylation of propionate groups of rings A and B of coproporphyrinogen III to yield the vinyl groups in protoporphyrinogen IX.</text>
</comment>
<dbReference type="SUPFAM" id="SSF102114">
    <property type="entry name" value="Radical SAM enzymes"/>
    <property type="match status" value="1"/>
</dbReference>
<dbReference type="InterPro" id="IPR058240">
    <property type="entry name" value="rSAM_sf"/>
</dbReference>
<keyword evidence="9 15" id="KW-0560">Oxidoreductase</keyword>
<evidence type="ECO:0000256" key="2">
    <source>
        <dbReference type="ARBA" id="ARBA00004785"/>
    </source>
</evidence>
<dbReference type="InterPro" id="IPR007197">
    <property type="entry name" value="rSAM"/>
</dbReference>
<dbReference type="InterPro" id="IPR023404">
    <property type="entry name" value="rSAM_horseshoe"/>
</dbReference>
<evidence type="ECO:0000313" key="18">
    <source>
        <dbReference type="Proteomes" id="UP001574673"/>
    </source>
</evidence>
<dbReference type="CDD" id="cd01335">
    <property type="entry name" value="Radical_SAM"/>
    <property type="match status" value="1"/>
</dbReference>
<keyword evidence="8 15" id="KW-0479">Metal-binding</keyword>
<keyword evidence="6 15" id="KW-0963">Cytoplasm</keyword>
<dbReference type="SFLD" id="SFLDS00029">
    <property type="entry name" value="Radical_SAM"/>
    <property type="match status" value="1"/>
</dbReference>
<sequence>MLTVADSVVFDAQTVRRFDINGPRYTSYPTADRFVPLAPDRGQYWLSRRAAGKKEALSLYFHLPFCPTICYYCACNKIITKDHGRSAKYLRYIAREIALQRRFLAGDDNLVEQLHWGGGTPTFLLHDEMRQLMAATRRHFRLREGGEYSIEVDPRKVDADTVKLLGELGFNRMSVGVQDFDTAVQQVINRRQSEEETFSVIAAARANGFRSVSIDLIYGLPRQTVESFARTLERTLAAAPDRLSIYNYAHLPGLFKPQRRIPEADLPTAEARLQILALAIRTLTDAGYVFIGMDHFAKPEDDLAVALREGRLHRNFQGYSTFPECDMLAFGISAISQVGSAYYQNFKTLDAYYSALDRGELPIFRGIELDADDRLRRAVIQGLMCHFALDFAAVEAIAQREFGHSAPFRQGVDGQGFDGFETYFAAELRALADMVEAGLLTIENRRLRVLPKGRMLIRGIAMVFDRRLRADRERRRYSRVI</sequence>
<comment type="pathway">
    <text evidence="2 15">Porphyrin-containing compound metabolism; protoporphyrin-IX biosynthesis; protoporphyrinogen-IX from coproporphyrinogen-III (AdoMet route): step 1/1.</text>
</comment>
<evidence type="ECO:0000256" key="7">
    <source>
        <dbReference type="ARBA" id="ARBA00022691"/>
    </source>
</evidence>
<dbReference type="PANTHER" id="PTHR13932">
    <property type="entry name" value="COPROPORPHYRINIGEN III OXIDASE"/>
    <property type="match status" value="1"/>
</dbReference>
<keyword evidence="10 15" id="KW-0408">Iron</keyword>
<dbReference type="RefSeq" id="WP_418891908.1">
    <property type="nucleotide sequence ID" value="NZ_JBEUWX010000002.1"/>
</dbReference>
<evidence type="ECO:0000313" key="17">
    <source>
        <dbReference type="EMBL" id="MFA9950149.1"/>
    </source>
</evidence>
<organism evidence="17 18">
    <name type="scientific">Dentiradicibacter hellwigii</name>
    <dbReference type="NCBI Taxonomy" id="3149053"/>
    <lineage>
        <taxon>Bacteria</taxon>
        <taxon>Pseudomonadati</taxon>
        <taxon>Pseudomonadota</taxon>
        <taxon>Betaproteobacteria</taxon>
        <taxon>Rhodocyclales</taxon>
        <taxon>Rhodocyclaceae</taxon>
        <taxon>Dentiradicibacter</taxon>
    </lineage>
</organism>
<comment type="caution">
    <text evidence="17">The sequence shown here is derived from an EMBL/GenBank/DDBJ whole genome shotgun (WGS) entry which is preliminary data.</text>
</comment>
<comment type="similarity">
    <text evidence="3 15">Belongs to the anaerobic coproporphyrinogen-III oxidase family.</text>
</comment>
<accession>A0ABV4UES8</accession>
<evidence type="ECO:0000256" key="4">
    <source>
        <dbReference type="ARBA" id="ARBA00011245"/>
    </source>
</evidence>
<evidence type="ECO:0000256" key="15">
    <source>
        <dbReference type="PIRNR" id="PIRNR000167"/>
    </source>
</evidence>
<keyword evidence="7 15" id="KW-0949">S-adenosyl-L-methionine</keyword>